<name>A0A183N097_9TREM</name>
<organism evidence="1 2">
    <name type="scientific">Schistosoma margrebowiei</name>
    <dbReference type="NCBI Taxonomy" id="48269"/>
    <lineage>
        <taxon>Eukaryota</taxon>
        <taxon>Metazoa</taxon>
        <taxon>Spiralia</taxon>
        <taxon>Lophotrochozoa</taxon>
        <taxon>Platyhelminthes</taxon>
        <taxon>Trematoda</taxon>
        <taxon>Digenea</taxon>
        <taxon>Strigeidida</taxon>
        <taxon>Schistosomatoidea</taxon>
        <taxon>Schistosomatidae</taxon>
        <taxon>Schistosoma</taxon>
    </lineage>
</organism>
<dbReference type="EMBL" id="UZAI01018834">
    <property type="protein sequence ID" value="VDP40539.1"/>
    <property type="molecule type" value="Genomic_DNA"/>
</dbReference>
<proteinExistence type="predicted"/>
<protein>
    <submittedName>
        <fullName evidence="1">Uncharacterized protein</fullName>
    </submittedName>
</protein>
<dbReference type="Proteomes" id="UP000277204">
    <property type="component" value="Unassembled WGS sequence"/>
</dbReference>
<evidence type="ECO:0000313" key="1">
    <source>
        <dbReference type="EMBL" id="VDP40539.1"/>
    </source>
</evidence>
<sequence length="38" mass="4537">MKTILVICKVKLTTALYKNEENMNHLYRLNDREDDSHS</sequence>
<keyword evidence="2" id="KW-1185">Reference proteome</keyword>
<reference evidence="1 2" key="1">
    <citation type="submission" date="2018-11" db="EMBL/GenBank/DDBJ databases">
        <authorList>
            <consortium name="Pathogen Informatics"/>
        </authorList>
    </citation>
    <scope>NUCLEOTIDE SEQUENCE [LARGE SCALE GENOMIC DNA]</scope>
    <source>
        <strain evidence="1 2">Zambia</strain>
    </source>
</reference>
<accession>A0A183N097</accession>
<gene>
    <name evidence="1" type="ORF">SMRZ_LOCUS21722</name>
</gene>
<dbReference type="AlphaFoldDB" id="A0A183N097"/>
<evidence type="ECO:0000313" key="2">
    <source>
        <dbReference type="Proteomes" id="UP000277204"/>
    </source>
</evidence>